<dbReference type="GO" id="GO:0005634">
    <property type="term" value="C:nucleus"/>
    <property type="evidence" value="ECO:0007669"/>
    <property type="project" value="UniProtKB-SubCell"/>
</dbReference>
<evidence type="ECO:0000256" key="3">
    <source>
        <dbReference type="ARBA" id="ARBA00022737"/>
    </source>
</evidence>
<evidence type="ECO:0000256" key="7">
    <source>
        <dbReference type="ARBA" id="ARBA00023125"/>
    </source>
</evidence>
<dbReference type="GO" id="GO:0003677">
    <property type="term" value="F:DNA binding"/>
    <property type="evidence" value="ECO:0007669"/>
    <property type="project" value="UniProtKB-KW"/>
</dbReference>
<keyword evidence="3" id="KW-0677">Repeat</keyword>
<dbReference type="Proteomes" id="UP000694856">
    <property type="component" value="Chromosome 31"/>
</dbReference>
<evidence type="ECO:0000313" key="11">
    <source>
        <dbReference type="RefSeq" id="XP_032326978.1"/>
    </source>
</evidence>
<evidence type="ECO:0000256" key="9">
    <source>
        <dbReference type="ARBA" id="ARBA00023242"/>
    </source>
</evidence>
<evidence type="ECO:0000256" key="6">
    <source>
        <dbReference type="ARBA" id="ARBA00023015"/>
    </source>
</evidence>
<keyword evidence="10" id="KW-1185">Reference proteome</keyword>
<keyword evidence="8" id="KW-0804">Transcription</keyword>
<sequence length="168" mass="19108">MLIHSGIKPFRWDRGGSKFTGAHLLKKHRLKHEGRRCFWCQIRRANSASFGEYEHHMRVSRHVIFKPRIYERKTRGATFANSGNLIVHLGSQNHEASELTDYFQSSDFLVPDSLNQEPEGTLVQYDLREHGFESSSSVQMPVISQVCSTQNCESSFPLGSLGELAEKG</sequence>
<protein>
    <submittedName>
        <fullName evidence="11">Zinc finger and BTB domain-containing protein 44-like</fullName>
    </submittedName>
</protein>
<evidence type="ECO:0000256" key="4">
    <source>
        <dbReference type="ARBA" id="ARBA00022771"/>
    </source>
</evidence>
<accession>A0A8B8S9S2</accession>
<evidence type="ECO:0000313" key="10">
    <source>
        <dbReference type="Proteomes" id="UP000694856"/>
    </source>
</evidence>
<evidence type="ECO:0000256" key="5">
    <source>
        <dbReference type="ARBA" id="ARBA00022833"/>
    </source>
</evidence>
<dbReference type="KEGG" id="cfr:102522010"/>
<dbReference type="PANTHER" id="PTHR24383">
    <property type="entry name" value="ZINC FINGER PROTEIN"/>
    <property type="match status" value="1"/>
</dbReference>
<dbReference type="GeneID" id="102522010"/>
<dbReference type="AlphaFoldDB" id="A0A8B8S9S2"/>
<keyword evidence="7" id="KW-0238">DNA-binding</keyword>
<keyword evidence="4" id="KW-0863">Zinc-finger</keyword>
<proteinExistence type="predicted"/>
<dbReference type="Gene3D" id="3.30.160.60">
    <property type="entry name" value="Classic Zinc Finger"/>
    <property type="match status" value="1"/>
</dbReference>
<evidence type="ECO:0000256" key="1">
    <source>
        <dbReference type="ARBA" id="ARBA00004123"/>
    </source>
</evidence>
<keyword evidence="9" id="KW-0539">Nucleus</keyword>
<organism evidence="10 11">
    <name type="scientific">Camelus ferus</name>
    <name type="common">Wild bactrian camel</name>
    <name type="synonym">Camelus bactrianus ferus</name>
    <dbReference type="NCBI Taxonomy" id="419612"/>
    <lineage>
        <taxon>Eukaryota</taxon>
        <taxon>Metazoa</taxon>
        <taxon>Chordata</taxon>
        <taxon>Craniata</taxon>
        <taxon>Vertebrata</taxon>
        <taxon>Euteleostomi</taxon>
        <taxon>Mammalia</taxon>
        <taxon>Eutheria</taxon>
        <taxon>Laurasiatheria</taxon>
        <taxon>Artiodactyla</taxon>
        <taxon>Tylopoda</taxon>
        <taxon>Camelidae</taxon>
        <taxon>Camelus</taxon>
    </lineage>
</organism>
<name>A0A8B8S9S2_CAMFR</name>
<gene>
    <name evidence="11" type="primary">LOC102522010</name>
</gene>
<comment type="subcellular location">
    <subcellularLocation>
        <location evidence="1">Nucleus</location>
    </subcellularLocation>
</comment>
<dbReference type="RefSeq" id="XP_032326978.1">
    <property type="nucleotide sequence ID" value="XM_032471087.1"/>
</dbReference>
<keyword evidence="5" id="KW-0862">Zinc</keyword>
<evidence type="ECO:0000256" key="2">
    <source>
        <dbReference type="ARBA" id="ARBA00022723"/>
    </source>
</evidence>
<keyword evidence="6" id="KW-0805">Transcription regulation</keyword>
<dbReference type="GO" id="GO:0008270">
    <property type="term" value="F:zinc ion binding"/>
    <property type="evidence" value="ECO:0007669"/>
    <property type="project" value="UniProtKB-KW"/>
</dbReference>
<keyword evidence="2" id="KW-0479">Metal-binding</keyword>
<dbReference type="InterPro" id="IPR036236">
    <property type="entry name" value="Znf_C2H2_sf"/>
</dbReference>
<evidence type="ECO:0000256" key="8">
    <source>
        <dbReference type="ARBA" id="ARBA00023163"/>
    </source>
</evidence>
<dbReference type="PANTHER" id="PTHR24383:SF10">
    <property type="entry name" value="ZINC FINGER AND BTB DOMAIN-CONTAINING PROTEIN 44"/>
    <property type="match status" value="1"/>
</dbReference>
<dbReference type="SUPFAM" id="SSF57667">
    <property type="entry name" value="beta-beta-alpha zinc fingers"/>
    <property type="match status" value="1"/>
</dbReference>
<reference evidence="11" key="1">
    <citation type="submission" date="2025-08" db="UniProtKB">
        <authorList>
            <consortium name="RefSeq"/>
        </authorList>
    </citation>
    <scope>IDENTIFICATION</scope>
    <source>
        <tissue evidence="11">Ear skin</tissue>
    </source>
</reference>